<dbReference type="GO" id="GO:0099095">
    <property type="term" value="F:ligand-gated monoatomic anion channel activity"/>
    <property type="evidence" value="ECO:0007669"/>
    <property type="project" value="UniProtKB-ARBA"/>
</dbReference>
<sequence length="169" mass="18815">MPFWSLTHDPSNYSRLSCEIQFIRSMGYYLIQIYVPASLIVCISWVSFWLNRGATPARVNLGVVTVLTMTTLMSSTNAALPKVSYIKSIDVFLGTSFFLVFAALVGKSNVSSSTTTPHHPPTKRLVSSHLISSCHPSVSIPSIPLKHHFSIPPRMKNSHLAYMVQFNNE</sequence>
<keyword evidence="1" id="KW-1133">Transmembrane helix</keyword>
<dbReference type="Proteomes" id="UP001152759">
    <property type="component" value="Chromosome 10"/>
</dbReference>
<dbReference type="GO" id="GO:0004888">
    <property type="term" value="F:transmembrane signaling receptor activity"/>
    <property type="evidence" value="ECO:0007669"/>
    <property type="project" value="InterPro"/>
</dbReference>
<dbReference type="InterPro" id="IPR006028">
    <property type="entry name" value="GABAA/Glycine_rcpt"/>
</dbReference>
<evidence type="ECO:0000256" key="1">
    <source>
        <dbReference type="SAM" id="Phobius"/>
    </source>
</evidence>
<feature type="transmembrane region" description="Helical" evidence="1">
    <location>
        <begin position="85"/>
        <end position="105"/>
    </location>
</feature>
<dbReference type="InterPro" id="IPR006201">
    <property type="entry name" value="Neur_channel"/>
</dbReference>
<dbReference type="InterPro" id="IPR006029">
    <property type="entry name" value="Neurotrans-gated_channel_TM"/>
</dbReference>
<keyword evidence="4" id="KW-1185">Reference proteome</keyword>
<dbReference type="Gene3D" id="1.20.58.390">
    <property type="entry name" value="Neurotransmitter-gated ion-channel transmembrane domain"/>
    <property type="match status" value="1"/>
</dbReference>
<reference evidence="3" key="1">
    <citation type="submission" date="2021-12" db="EMBL/GenBank/DDBJ databases">
        <authorList>
            <person name="King R."/>
        </authorList>
    </citation>
    <scope>NUCLEOTIDE SEQUENCE</scope>
</reference>
<evidence type="ECO:0000259" key="2">
    <source>
        <dbReference type="Pfam" id="PF02932"/>
    </source>
</evidence>
<dbReference type="PRINTS" id="PR00253">
    <property type="entry name" value="GABAARECEPTR"/>
</dbReference>
<accession>A0A9N9ZZR5</accession>
<dbReference type="GO" id="GO:0005230">
    <property type="term" value="F:extracellular ligand-gated monoatomic ion channel activity"/>
    <property type="evidence" value="ECO:0007669"/>
    <property type="project" value="UniProtKB-ARBA"/>
</dbReference>
<proteinExistence type="predicted"/>
<dbReference type="EMBL" id="OU963871">
    <property type="protein sequence ID" value="CAH0383159.1"/>
    <property type="molecule type" value="Genomic_DNA"/>
</dbReference>
<dbReference type="PANTHER" id="PTHR18945">
    <property type="entry name" value="NEUROTRANSMITTER GATED ION CHANNEL"/>
    <property type="match status" value="1"/>
</dbReference>
<protein>
    <recommendedName>
        <fullName evidence="2">Neurotransmitter-gated ion-channel transmembrane domain-containing protein</fullName>
    </recommendedName>
</protein>
<organism evidence="3 4">
    <name type="scientific">Bemisia tabaci</name>
    <name type="common">Sweetpotato whitefly</name>
    <name type="synonym">Aleurodes tabaci</name>
    <dbReference type="NCBI Taxonomy" id="7038"/>
    <lineage>
        <taxon>Eukaryota</taxon>
        <taxon>Metazoa</taxon>
        <taxon>Ecdysozoa</taxon>
        <taxon>Arthropoda</taxon>
        <taxon>Hexapoda</taxon>
        <taxon>Insecta</taxon>
        <taxon>Pterygota</taxon>
        <taxon>Neoptera</taxon>
        <taxon>Paraneoptera</taxon>
        <taxon>Hemiptera</taxon>
        <taxon>Sternorrhyncha</taxon>
        <taxon>Aleyrodoidea</taxon>
        <taxon>Aleyrodidae</taxon>
        <taxon>Aleyrodinae</taxon>
        <taxon>Bemisia</taxon>
    </lineage>
</organism>
<dbReference type="GO" id="GO:0005254">
    <property type="term" value="F:chloride channel activity"/>
    <property type="evidence" value="ECO:0007669"/>
    <property type="project" value="UniProtKB-ARBA"/>
</dbReference>
<dbReference type="SUPFAM" id="SSF90112">
    <property type="entry name" value="Neurotransmitter-gated ion-channel transmembrane pore"/>
    <property type="match status" value="1"/>
</dbReference>
<evidence type="ECO:0000313" key="3">
    <source>
        <dbReference type="EMBL" id="CAH0383159.1"/>
    </source>
</evidence>
<feature type="domain" description="Neurotransmitter-gated ion-channel transmembrane" evidence="2">
    <location>
        <begin position="33"/>
        <end position="114"/>
    </location>
</feature>
<keyword evidence="1" id="KW-0812">Transmembrane</keyword>
<feature type="transmembrane region" description="Helical" evidence="1">
    <location>
        <begin position="59"/>
        <end position="79"/>
    </location>
</feature>
<dbReference type="Pfam" id="PF02932">
    <property type="entry name" value="Neur_chan_memb"/>
    <property type="match status" value="1"/>
</dbReference>
<dbReference type="InterPro" id="IPR038050">
    <property type="entry name" value="Neuro_actylchol_rec"/>
</dbReference>
<name>A0A9N9ZZR5_BEMTA</name>
<dbReference type="CDD" id="cd19049">
    <property type="entry name" value="LGIC_TM_anion"/>
    <property type="match status" value="1"/>
</dbReference>
<dbReference type="GO" id="GO:0016020">
    <property type="term" value="C:membrane"/>
    <property type="evidence" value="ECO:0007669"/>
    <property type="project" value="InterPro"/>
</dbReference>
<feature type="transmembrane region" description="Helical" evidence="1">
    <location>
        <begin position="29"/>
        <end position="50"/>
    </location>
</feature>
<dbReference type="AlphaFoldDB" id="A0A9N9ZZR5"/>
<evidence type="ECO:0000313" key="4">
    <source>
        <dbReference type="Proteomes" id="UP001152759"/>
    </source>
</evidence>
<keyword evidence="1" id="KW-0472">Membrane</keyword>
<gene>
    <name evidence="3" type="ORF">BEMITA_LOCUS2630</name>
</gene>
<dbReference type="InterPro" id="IPR036719">
    <property type="entry name" value="Neuro-gated_channel_TM_sf"/>
</dbReference>